<protein>
    <recommendedName>
        <fullName evidence="5">Glycosyltransferase family 1 protein</fullName>
    </recommendedName>
</protein>
<evidence type="ECO:0000259" key="2">
    <source>
        <dbReference type="Pfam" id="PF13439"/>
    </source>
</evidence>
<reference evidence="4" key="1">
    <citation type="submission" date="2016-01" db="EMBL/GenBank/DDBJ databases">
        <title>Draft genome of Chromobacterium sp. F49.</title>
        <authorList>
            <person name="Hong K.W."/>
        </authorList>
    </citation>
    <scope>NUCLEOTIDE SEQUENCE [LARGE SCALE GENOMIC DNA]</scope>
    <source>
        <strain evidence="4">M63</strain>
    </source>
</reference>
<evidence type="ECO:0000313" key="4">
    <source>
        <dbReference type="Proteomes" id="UP000076563"/>
    </source>
</evidence>
<dbReference type="Pfam" id="PF13439">
    <property type="entry name" value="Glyco_transf_4"/>
    <property type="match status" value="1"/>
</dbReference>
<accession>A0A163VJ13</accession>
<comment type="caution">
    <text evidence="3">The sequence shown here is derived from an EMBL/GenBank/DDBJ whole genome shotgun (WGS) entry which is preliminary data.</text>
</comment>
<dbReference type="InterPro" id="IPR028098">
    <property type="entry name" value="Glyco_trans_4-like_N"/>
</dbReference>
<dbReference type="PANTHER" id="PTHR12526:SF625">
    <property type="entry name" value="PHOSPHATIDYLINOSITOL GLYCAN-CLASS A"/>
    <property type="match status" value="1"/>
</dbReference>
<dbReference type="Gene3D" id="3.40.50.2000">
    <property type="entry name" value="Glycogen Phosphorylase B"/>
    <property type="match status" value="2"/>
</dbReference>
<evidence type="ECO:0000313" key="3">
    <source>
        <dbReference type="EMBL" id="KZE74950.1"/>
    </source>
</evidence>
<keyword evidence="4" id="KW-1185">Reference proteome</keyword>
<sequence length="430" mass="48324">MTATSESESSSSIYNNRFRFYFFKKVCNILAKININHHLSGHIVFRKHKLQAELKIVKGVVEEVKVLMLIDRLKTGGTERHVLSLSKFLLTKGIRVGIVTKGGPLTSAARKMGISVHILPMQKEKLMNQIQGLYKIVNRNKYSIIHANTRLRLANRFQRAHPGIPLIVTVHSTYEPKNDLRASVVSSKKIVSVSPGLSQWLRKRGIPAYKIQLIPNGINTKQFQAKQPKKRWRKALGLPQDARLLVYASRFERDKYPIAQKVILAVEKVARSNKKFAAVLYGPGPFRRQLSQLAQKVNQRLGRRVILVKGPLASIQNAYYAADIVVGTGRVALEAMACARPVIAAGVSGYCGIVRPGSIAMMKSYNFGDHGSMISLNANRLVNDINFLLKRPQRLRILGEFGSKRIRRDFSISKVGGRYIALYRKFTKTA</sequence>
<dbReference type="EMBL" id="LQRA01000075">
    <property type="protein sequence ID" value="KZE74950.1"/>
    <property type="molecule type" value="Genomic_DNA"/>
</dbReference>
<dbReference type="GO" id="GO:0016757">
    <property type="term" value="F:glycosyltransferase activity"/>
    <property type="evidence" value="ECO:0007669"/>
    <property type="project" value="InterPro"/>
</dbReference>
<evidence type="ECO:0008006" key="5">
    <source>
        <dbReference type="Google" id="ProtNLM"/>
    </source>
</evidence>
<dbReference type="InterPro" id="IPR001296">
    <property type="entry name" value="Glyco_trans_1"/>
</dbReference>
<dbReference type="AlphaFoldDB" id="A0A163VJ13"/>
<proteinExistence type="predicted"/>
<feature type="domain" description="Glycosyl transferase family 1" evidence="1">
    <location>
        <begin position="229"/>
        <end position="403"/>
    </location>
</feature>
<dbReference type="PANTHER" id="PTHR12526">
    <property type="entry name" value="GLYCOSYLTRANSFERASE"/>
    <property type="match status" value="1"/>
</dbReference>
<dbReference type="Proteomes" id="UP000076563">
    <property type="component" value="Unassembled WGS sequence"/>
</dbReference>
<evidence type="ECO:0000259" key="1">
    <source>
        <dbReference type="Pfam" id="PF00534"/>
    </source>
</evidence>
<name>A0A163VJ13_9BACL</name>
<organism evidence="3 4">
    <name type="scientific">Paenibacillus elgii</name>
    <dbReference type="NCBI Taxonomy" id="189691"/>
    <lineage>
        <taxon>Bacteria</taxon>
        <taxon>Bacillati</taxon>
        <taxon>Bacillota</taxon>
        <taxon>Bacilli</taxon>
        <taxon>Bacillales</taxon>
        <taxon>Paenibacillaceae</taxon>
        <taxon>Paenibacillus</taxon>
    </lineage>
</organism>
<feature type="domain" description="Glycosyltransferase subfamily 4-like N-terminal" evidence="2">
    <location>
        <begin position="76"/>
        <end position="221"/>
    </location>
</feature>
<dbReference type="RefSeq" id="WP_063185470.1">
    <property type="nucleotide sequence ID" value="NZ_LQRA01000075.1"/>
</dbReference>
<dbReference type="SUPFAM" id="SSF53756">
    <property type="entry name" value="UDP-Glycosyltransferase/glycogen phosphorylase"/>
    <property type="match status" value="1"/>
</dbReference>
<dbReference type="Pfam" id="PF00534">
    <property type="entry name" value="Glycos_transf_1"/>
    <property type="match status" value="1"/>
</dbReference>
<gene>
    <name evidence="3" type="ORF">AV654_28835</name>
</gene>
<dbReference type="OrthoDB" id="59694at2"/>